<dbReference type="SUPFAM" id="SSF51445">
    <property type="entry name" value="(Trans)glycosidases"/>
    <property type="match status" value="1"/>
</dbReference>
<reference evidence="9" key="1">
    <citation type="journal article" date="2014" name="Genome Announc.">
        <title>Draft genome sequence of the formaldehyde-resistant fungus Byssochlamys spectabilis No. 5 (anamorph Paecilomyces variotii No. 5) (NBRC109023).</title>
        <authorList>
            <person name="Oka T."/>
            <person name="Ekino K."/>
            <person name="Fukuda K."/>
            <person name="Nomura Y."/>
        </authorList>
    </citation>
    <scope>NUCLEOTIDE SEQUENCE [LARGE SCALE GENOMIC DNA]</scope>
    <source>
        <strain evidence="9">No. 5 / NBRC 109023</strain>
    </source>
</reference>
<dbReference type="Gene3D" id="3.40.50.720">
    <property type="entry name" value="NAD(P)-binding Rossmann-like Domain"/>
    <property type="match status" value="1"/>
</dbReference>
<dbReference type="EC" id="3.2.1.51" evidence="3"/>
<dbReference type="GO" id="GO:0016139">
    <property type="term" value="P:glycoside catabolic process"/>
    <property type="evidence" value="ECO:0007669"/>
    <property type="project" value="TreeGrafter"/>
</dbReference>
<dbReference type="InterPro" id="IPR016286">
    <property type="entry name" value="FUC_metazoa-typ"/>
</dbReference>
<evidence type="ECO:0000256" key="6">
    <source>
        <dbReference type="ARBA" id="ARBA00023295"/>
    </source>
</evidence>
<dbReference type="InterPro" id="IPR020843">
    <property type="entry name" value="ER"/>
</dbReference>
<accession>V5HYU1</accession>
<organism evidence="8 9">
    <name type="scientific">Byssochlamys spectabilis (strain No. 5 / NBRC 109023)</name>
    <name type="common">Paecilomyces variotii</name>
    <dbReference type="NCBI Taxonomy" id="1356009"/>
    <lineage>
        <taxon>Eukaryota</taxon>
        <taxon>Fungi</taxon>
        <taxon>Dikarya</taxon>
        <taxon>Ascomycota</taxon>
        <taxon>Pezizomycotina</taxon>
        <taxon>Eurotiomycetes</taxon>
        <taxon>Eurotiomycetidae</taxon>
        <taxon>Eurotiales</taxon>
        <taxon>Thermoascaceae</taxon>
        <taxon>Paecilomyces</taxon>
    </lineage>
</organism>
<dbReference type="InterPro" id="IPR017853">
    <property type="entry name" value="GH"/>
</dbReference>
<dbReference type="GO" id="GO:0016491">
    <property type="term" value="F:oxidoreductase activity"/>
    <property type="evidence" value="ECO:0007669"/>
    <property type="project" value="InterPro"/>
</dbReference>
<dbReference type="EMBL" id="BAUL01000117">
    <property type="protein sequence ID" value="GAD95185.1"/>
    <property type="molecule type" value="Genomic_DNA"/>
</dbReference>
<evidence type="ECO:0000313" key="9">
    <source>
        <dbReference type="Proteomes" id="UP000018001"/>
    </source>
</evidence>
<dbReference type="PANTHER" id="PTHR10030:SF37">
    <property type="entry name" value="ALPHA-L-FUCOSIDASE-RELATED"/>
    <property type="match status" value="1"/>
</dbReference>
<dbReference type="CDD" id="cd05289">
    <property type="entry name" value="MDR_like_2"/>
    <property type="match status" value="1"/>
</dbReference>
<keyword evidence="5" id="KW-0378">Hydrolase</keyword>
<dbReference type="InterPro" id="IPR013780">
    <property type="entry name" value="Glyco_hydro_b"/>
</dbReference>
<dbReference type="SMART" id="SM00829">
    <property type="entry name" value="PKS_ER"/>
    <property type="match status" value="1"/>
</dbReference>
<keyword evidence="6" id="KW-0326">Glycosidase</keyword>
<dbReference type="Gene3D" id="2.60.40.1180">
    <property type="entry name" value="Golgi alpha-mannosidase II"/>
    <property type="match status" value="1"/>
</dbReference>
<sequence>MMLSVGVSSYANPSEYQLLELPRPEITDPKDVIVKVHAASVNPVDLKKAEGVFKVALKDSFPYKLGYDASGTVTEIGAGVTQFKVGDAVYVRLPESHRGSWAEYAVCPERYIALKPPSLSFEDAAAIPLAATTAFQALRKYDGDLSGKTVFVPAGLSGTGQFCCQLAKNVFHAGKVITTVSTSKVPKVPELLGDGTVDEIIDYKKVDPKTIIEHGSVDFLFDTTGLAMDYLCLMRRGSGCIISISTAPSGDQLQNSAVMRLPHRPTVPLVPRLALNVLDAVRKLRARRYGVSYSYMFLEPSGEDLGTLGGYAQEGKLKPVIGTTVKMQDIEESIFVPLESYYNNKGFGKAPGEAALNSLNESYPDPSFATVNGTYKSHQSGIVYSLPGYQNGSFDNAICSGQTIHVEPAEYFSVSMLVSSDVFGATVSGNVTYNYTDSIESTISELRALPWWSFLTLTRGEIIFPYRYTANRTDFNTSHIFEYTATLQPGKKLSSITLPSTTNATSGRLHVFAISLWRGSSESSSNSPSVRAEIQFVRPTQKWVGDGHQVVEVTINNPGTGCISNGGLNISISDPDVQTSRPGFIRRLCPGDQKRVDVAVAGASNGTLTVMLEYDGLVSSTKIPDIQLGLTDWTADYDSISRHESPQWFDDGKYGIFIHWGPYSVPGWGNSTPYETYAEWFWWYSTHRAADVSDVYDYRLRTFGPTWNYDNSFPDFTAANFDSKGLVDLIHDSGAKYFVLTTKHHDGFALFDTAETTHRNALHYGPKRDLVREIFDAADKYHPEIHRGTYFSLPEWFNPDFGPYGFANGPGNTSSSWPGIIARNPYTGLNEPYTGRLPINDFIVDLMVPQMEILAYNYSTDIMWCDCGAANGTAGFAANWWNHARAENRQVTINSRCGIPQASDFDTPEYTTFSSPQRHKWETNEGMDPFSYGYNRATTPKAYMNATSLIGDLVDIVSKNGNFLLDIGPRADGSIVEAEVQNLREAGKWIHAHGEAIFNTTYWFVMSEYQNYEENIDVRFTQTNDAFYILMLERPSSDNVYIDAPIPVLDGDSVTVLDSAGGETPVQWNKDSQKGPGVTFHIPEEIFGHDEYCWVLKVEYRF</sequence>
<name>V5HYU1_BYSSN</name>
<dbReference type="SUPFAM" id="SSF50129">
    <property type="entry name" value="GroES-like"/>
    <property type="match status" value="1"/>
</dbReference>
<evidence type="ECO:0000256" key="3">
    <source>
        <dbReference type="ARBA" id="ARBA00012662"/>
    </source>
</evidence>
<proteinExistence type="inferred from homology"/>
<dbReference type="eggNOG" id="KOG1198">
    <property type="taxonomic scope" value="Eukaryota"/>
</dbReference>
<dbReference type="PRINTS" id="PR00741">
    <property type="entry name" value="GLHYDRLASE29"/>
</dbReference>
<comment type="similarity">
    <text evidence="2">Belongs to the glycosyl hydrolase 29 family.</text>
</comment>
<feature type="domain" description="Enoyl reductase (ER)" evidence="7">
    <location>
        <begin position="11"/>
        <end position="336"/>
    </location>
</feature>
<dbReference type="GO" id="GO:0006004">
    <property type="term" value="P:fucose metabolic process"/>
    <property type="evidence" value="ECO:0007669"/>
    <property type="project" value="InterPro"/>
</dbReference>
<dbReference type="InterPro" id="IPR036291">
    <property type="entry name" value="NAD(P)-bd_dom_sf"/>
</dbReference>
<dbReference type="Gene3D" id="3.20.20.80">
    <property type="entry name" value="Glycosidases"/>
    <property type="match status" value="1"/>
</dbReference>
<protein>
    <recommendedName>
        <fullName evidence="3">alpha-L-fucosidase</fullName>
        <ecNumber evidence="3">3.2.1.51</ecNumber>
    </recommendedName>
</protein>
<dbReference type="InterPro" id="IPR057739">
    <property type="entry name" value="Glyco_hydro_29_N"/>
</dbReference>
<evidence type="ECO:0000256" key="5">
    <source>
        <dbReference type="ARBA" id="ARBA00022801"/>
    </source>
</evidence>
<dbReference type="SMART" id="SM00812">
    <property type="entry name" value="Alpha_L_fucos"/>
    <property type="match status" value="1"/>
</dbReference>
<evidence type="ECO:0000256" key="1">
    <source>
        <dbReference type="ARBA" id="ARBA00004071"/>
    </source>
</evidence>
<comment type="caution">
    <text evidence="8">The sequence shown here is derived from an EMBL/GenBank/DDBJ whole genome shotgun (WGS) entry which is preliminary data.</text>
</comment>
<dbReference type="SUPFAM" id="SSF51735">
    <property type="entry name" value="NAD(P)-binding Rossmann-fold domains"/>
    <property type="match status" value="1"/>
</dbReference>
<dbReference type="InParanoid" id="V5HYU1"/>
<comment type="function">
    <text evidence="1">Alpha-L-fucosidase is responsible for hydrolyzing the alpha-1,6-linked fucose joined to the reducing-end N-acetylglucosamine of the carbohydrate moieties of glycoproteins.</text>
</comment>
<dbReference type="InterPro" id="IPR000933">
    <property type="entry name" value="Glyco_hydro_29"/>
</dbReference>
<dbReference type="HOGENOM" id="CLU_002934_4_1_1"/>
<evidence type="ECO:0000259" key="7">
    <source>
        <dbReference type="SMART" id="SM00829"/>
    </source>
</evidence>
<dbReference type="Pfam" id="PF08240">
    <property type="entry name" value="ADH_N"/>
    <property type="match status" value="1"/>
</dbReference>
<keyword evidence="4" id="KW-0732">Signal</keyword>
<gene>
    <name evidence="8" type="ORF">PVAR5_3824</name>
</gene>
<dbReference type="InterPro" id="IPR011032">
    <property type="entry name" value="GroES-like_sf"/>
</dbReference>
<dbReference type="InterPro" id="IPR013154">
    <property type="entry name" value="ADH-like_N"/>
</dbReference>
<evidence type="ECO:0000256" key="4">
    <source>
        <dbReference type="ARBA" id="ARBA00022729"/>
    </source>
</evidence>
<keyword evidence="9" id="KW-1185">Reference proteome</keyword>
<dbReference type="GO" id="GO:0004560">
    <property type="term" value="F:alpha-L-fucosidase activity"/>
    <property type="evidence" value="ECO:0007669"/>
    <property type="project" value="UniProtKB-EC"/>
</dbReference>
<dbReference type="Pfam" id="PF01120">
    <property type="entry name" value="Alpha_L_fucos"/>
    <property type="match status" value="1"/>
</dbReference>
<dbReference type="eggNOG" id="KOG3340">
    <property type="taxonomic scope" value="Eukaryota"/>
</dbReference>
<dbReference type="Gene3D" id="3.90.180.10">
    <property type="entry name" value="Medium-chain alcohol dehydrogenases, catalytic domain"/>
    <property type="match status" value="1"/>
</dbReference>
<dbReference type="Pfam" id="PF13602">
    <property type="entry name" value="ADH_zinc_N_2"/>
    <property type="match status" value="1"/>
</dbReference>
<evidence type="ECO:0000256" key="2">
    <source>
        <dbReference type="ARBA" id="ARBA00007951"/>
    </source>
</evidence>
<dbReference type="OrthoDB" id="6039950at2759"/>
<dbReference type="Proteomes" id="UP000018001">
    <property type="component" value="Unassembled WGS sequence"/>
</dbReference>
<evidence type="ECO:0000313" key="8">
    <source>
        <dbReference type="EMBL" id="GAD95185.1"/>
    </source>
</evidence>
<dbReference type="AlphaFoldDB" id="V5HYU1"/>
<dbReference type="PANTHER" id="PTHR10030">
    <property type="entry name" value="ALPHA-L-FUCOSIDASE"/>
    <property type="match status" value="1"/>
</dbReference>